<dbReference type="SUPFAM" id="SSF48452">
    <property type="entry name" value="TPR-like"/>
    <property type="match status" value="1"/>
</dbReference>
<dbReference type="InterPro" id="IPR046357">
    <property type="entry name" value="PPIase_dom_sf"/>
</dbReference>
<comment type="subcellular location">
    <subcellularLocation>
        <location evidence="1">Cytoplasm</location>
    </subcellularLocation>
</comment>
<proteinExistence type="predicted"/>
<keyword evidence="2" id="KW-0963">Cytoplasm</keyword>
<dbReference type="SMART" id="SM00028">
    <property type="entry name" value="TPR"/>
    <property type="match status" value="3"/>
</dbReference>
<dbReference type="GO" id="GO:0005737">
    <property type="term" value="C:cytoplasm"/>
    <property type="evidence" value="ECO:0007669"/>
    <property type="project" value="UniProtKB-SubCell"/>
</dbReference>
<dbReference type="InterPro" id="IPR056277">
    <property type="entry name" value="PPIase_AIP"/>
</dbReference>
<organism evidence="6 7">
    <name type="scientific">Rhynchophorus ferrugineus</name>
    <name type="common">Red palm weevil</name>
    <name type="synonym">Curculio ferrugineus</name>
    <dbReference type="NCBI Taxonomy" id="354439"/>
    <lineage>
        <taxon>Eukaryota</taxon>
        <taxon>Metazoa</taxon>
        <taxon>Ecdysozoa</taxon>
        <taxon>Arthropoda</taxon>
        <taxon>Hexapoda</taxon>
        <taxon>Insecta</taxon>
        <taxon>Pterygota</taxon>
        <taxon>Neoptera</taxon>
        <taxon>Endopterygota</taxon>
        <taxon>Coleoptera</taxon>
        <taxon>Polyphaga</taxon>
        <taxon>Cucujiformia</taxon>
        <taxon>Curculionidae</taxon>
        <taxon>Dryophthorinae</taxon>
        <taxon>Rhynchophorus</taxon>
    </lineage>
</organism>
<dbReference type="FunFam" id="1.25.40.10:FF:000052">
    <property type="entry name" value="Aryl-hydrocarbon-interacting protein-like 1"/>
    <property type="match status" value="1"/>
</dbReference>
<protein>
    <recommendedName>
        <fullName evidence="5">AIP/AIPL N-terminal FKBP-type PPIase domain-containing protein</fullName>
    </recommendedName>
</protein>
<name>A0A834IKX2_RHYFE</name>
<dbReference type="AlphaFoldDB" id="A0A834IKX2"/>
<keyword evidence="4" id="KW-0802">TPR repeat</keyword>
<accession>A0A834IKX2</accession>
<evidence type="ECO:0000256" key="2">
    <source>
        <dbReference type="ARBA" id="ARBA00022490"/>
    </source>
</evidence>
<dbReference type="InterPro" id="IPR011990">
    <property type="entry name" value="TPR-like_helical_dom_sf"/>
</dbReference>
<keyword evidence="3" id="KW-0677">Repeat</keyword>
<evidence type="ECO:0000256" key="4">
    <source>
        <dbReference type="ARBA" id="ARBA00022803"/>
    </source>
</evidence>
<dbReference type="Gene3D" id="3.10.50.40">
    <property type="match status" value="1"/>
</dbReference>
<dbReference type="InterPro" id="IPR039663">
    <property type="entry name" value="AIP/AIPL1/TTC9"/>
</dbReference>
<dbReference type="SUPFAM" id="SSF54534">
    <property type="entry name" value="FKBP-like"/>
    <property type="match status" value="1"/>
</dbReference>
<sequence>MSEDKEFIVKHILHAGRAPIDFKDGTKIFFHFQTKLCDKTQTIIDDSRKLGKKEPMQLVLGKKFKLEVWEAILQKMALGEVAQFTVDKSLVMEYPFVSKTLRDINNPNKHKHVHTCSMTLQTEGIGYDDLNMLIKKPQNLEFIMEIVNVEQPGQYEKETWQMDTEERIEMIPKLKAEGNEEYHKKDYKKAGELYAKAIGLLDQLMLKEKPHDVEWSQLNQQRLPILLNFAQCKLNEGDYYATITHCTEVLKYDKDNVKAYFRRAKAHIEAWDPKEARADLEKVMELDKSLIALANKELTRLEALQKSKDLHDKKKLEKLFMGYTNFACTLSDDDRVVILSEIGLYVVAIKPNLDNSFTELSCQKTFIPISKYSICDNVELDLNTFVHELPRESIYESIARIELSSNMNGTALVEPLALTAIWSNSDIYMRYVNESEMTEYRIVLNITEEILKRKKSDFIYSNRFPVIQKYIEFKNRVDSVAPVAFCWSHTYNVDNHANTVIFAGHLHGFISIWKVFCSHTNSKELECAFLGEYKTTLGDISCVHWYKTQEFGGALCVGDIDGRIAILQIIDLDKSQCVCDNEVQFCQDKDHMVDKLTLFNINEYTVLVAVKQCYLFFYVINGSGSVTDFSVHSVENLYITGISYYDKKLQVLTFTGSFKELTLSIHYGKISIEEKVIPLKIEPGFRTHGFIVTKQRILTGIFLSPYKLTNSIKGKQFVYFNLFYDSNINPLQKLMDNESGTLAKHWDCIETLRLLCLKEQRFPWLGIDPLMDYDSLSLHKLKVMRIIAKLSETVFVAVKEVRNYDIKPFILLQYLVDIKLIVERLVYLFDLMYSGKKLSPFQLTSMELQVFFLKEIVVSGILLRAEVGKHFIEEITKVLQVANELTFPDMIRCRLCGEKLIGATCLPPHSDARCCLTMHPIFLMPTYKCYICGSLAHHEAFLERKDTSCPYCDIPMQKISIEPSIKNAIKLDSDKDVKSPCFTDCLTDGVDYEELEDNDIEVLFVSDDEVEEEGEALIDVYSRISKLNLDDTSDNWHVEPVSN</sequence>
<dbReference type="EMBL" id="JAACXV010000155">
    <property type="protein sequence ID" value="KAF7282864.1"/>
    <property type="molecule type" value="Genomic_DNA"/>
</dbReference>
<dbReference type="GO" id="GO:0003755">
    <property type="term" value="F:peptidyl-prolyl cis-trans isomerase activity"/>
    <property type="evidence" value="ECO:0007669"/>
    <property type="project" value="InterPro"/>
</dbReference>
<feature type="domain" description="AIP/AIPL N-terminal FKBP-type PPIase" evidence="5">
    <location>
        <begin position="20"/>
        <end position="147"/>
    </location>
</feature>
<keyword evidence="7" id="KW-1185">Reference proteome</keyword>
<dbReference type="Proteomes" id="UP000625711">
    <property type="component" value="Unassembled WGS sequence"/>
</dbReference>
<dbReference type="InterPro" id="IPR036322">
    <property type="entry name" value="WD40_repeat_dom_sf"/>
</dbReference>
<evidence type="ECO:0000256" key="1">
    <source>
        <dbReference type="ARBA" id="ARBA00004496"/>
    </source>
</evidence>
<dbReference type="SUPFAM" id="SSF50978">
    <property type="entry name" value="WD40 repeat-like"/>
    <property type="match status" value="1"/>
</dbReference>
<dbReference type="Pfam" id="PF23322">
    <property type="entry name" value="PPIase_AIP"/>
    <property type="match status" value="1"/>
</dbReference>
<dbReference type="PANTHER" id="PTHR11242">
    <property type="entry name" value="ARYL HYDROCARBON RECEPTOR INTERACTING PROTEIN RELATED"/>
    <property type="match status" value="1"/>
</dbReference>
<dbReference type="Gene3D" id="1.25.40.10">
    <property type="entry name" value="Tetratricopeptide repeat domain"/>
    <property type="match status" value="1"/>
</dbReference>
<reference evidence="6" key="1">
    <citation type="submission" date="2020-08" db="EMBL/GenBank/DDBJ databases">
        <title>Genome sequencing and assembly of the red palm weevil Rhynchophorus ferrugineus.</title>
        <authorList>
            <person name="Dias G.B."/>
            <person name="Bergman C.M."/>
            <person name="Manee M."/>
        </authorList>
    </citation>
    <scope>NUCLEOTIDE SEQUENCE</scope>
    <source>
        <strain evidence="6">AA-2017</strain>
        <tissue evidence="6">Whole larva</tissue>
    </source>
</reference>
<dbReference type="OrthoDB" id="6021743at2759"/>
<evidence type="ECO:0000313" key="7">
    <source>
        <dbReference type="Proteomes" id="UP000625711"/>
    </source>
</evidence>
<gene>
    <name evidence="6" type="ORF">GWI33_001894</name>
</gene>
<dbReference type="PANTHER" id="PTHR11242:SF0">
    <property type="entry name" value="TPR_REGION DOMAIN-CONTAINING PROTEIN"/>
    <property type="match status" value="1"/>
</dbReference>
<dbReference type="InterPro" id="IPR019734">
    <property type="entry name" value="TPR_rpt"/>
</dbReference>
<evidence type="ECO:0000256" key="3">
    <source>
        <dbReference type="ARBA" id="ARBA00022737"/>
    </source>
</evidence>
<comment type="caution">
    <text evidence="6">The sequence shown here is derived from an EMBL/GenBank/DDBJ whole genome shotgun (WGS) entry which is preliminary data.</text>
</comment>
<evidence type="ECO:0000259" key="5">
    <source>
        <dbReference type="Pfam" id="PF23322"/>
    </source>
</evidence>
<evidence type="ECO:0000313" key="6">
    <source>
        <dbReference type="EMBL" id="KAF7282864.1"/>
    </source>
</evidence>